<gene>
    <name evidence="4" type="ORF">JMJ54_12670</name>
</gene>
<sequence>MMVAAACLLAGPALATSNEAWKATAGVARDACASAARAAGYKQLKFPSPYQASSGGVTWYLNGLKKGSTERHLLYCRYDGMRGRVEALLAYVADYTPD</sequence>
<evidence type="ECO:0000313" key="4">
    <source>
        <dbReference type="EMBL" id="MBM3116686.1"/>
    </source>
</evidence>
<organism evidence="4 5">
    <name type="scientific">Jeongeupia naejangsanensis</name>
    <dbReference type="NCBI Taxonomy" id="613195"/>
    <lineage>
        <taxon>Bacteria</taxon>
        <taxon>Pseudomonadati</taxon>
        <taxon>Pseudomonadota</taxon>
        <taxon>Betaproteobacteria</taxon>
        <taxon>Neisseriales</taxon>
        <taxon>Chitinibacteraceae</taxon>
        <taxon>Jeongeupia</taxon>
    </lineage>
</organism>
<evidence type="ECO:0000259" key="3">
    <source>
        <dbReference type="PROSITE" id="PS50963"/>
    </source>
</evidence>
<feature type="chain" id="PRO_5045952423" description="Link domain-containing protein" evidence="2">
    <location>
        <begin position="16"/>
        <end position="98"/>
    </location>
</feature>
<dbReference type="RefSeq" id="WP_203538926.1">
    <property type="nucleotide sequence ID" value="NZ_JAESND010000006.1"/>
</dbReference>
<reference evidence="4 5" key="1">
    <citation type="submission" date="2021-01" db="EMBL/GenBank/DDBJ databases">
        <title>Draft Genome Sequence and Polyhydroxyalkanoate Biosynthetic Potential of Jeongeupia naejangsanensis Type Strain DSM 24253.</title>
        <authorList>
            <person name="Turrini P."/>
            <person name="Artuso I."/>
            <person name="Lugli G.A."/>
            <person name="Frangipani E."/>
            <person name="Ventura M."/>
            <person name="Visca P."/>
        </authorList>
    </citation>
    <scope>NUCLEOTIDE SEQUENCE [LARGE SCALE GENOMIC DNA]</scope>
    <source>
        <strain evidence="4 5">DSM 24253</strain>
    </source>
</reference>
<keyword evidence="1" id="KW-1015">Disulfide bond</keyword>
<keyword evidence="2" id="KW-0732">Signal</keyword>
<dbReference type="InterPro" id="IPR000538">
    <property type="entry name" value="Link_dom"/>
</dbReference>
<name>A0ABS2BM45_9NEIS</name>
<evidence type="ECO:0000256" key="2">
    <source>
        <dbReference type="SAM" id="SignalP"/>
    </source>
</evidence>
<feature type="signal peptide" evidence="2">
    <location>
        <begin position="1"/>
        <end position="15"/>
    </location>
</feature>
<feature type="domain" description="Link" evidence="3">
    <location>
        <begin position="1"/>
        <end position="78"/>
    </location>
</feature>
<evidence type="ECO:0000313" key="5">
    <source>
        <dbReference type="Proteomes" id="UP000809431"/>
    </source>
</evidence>
<comment type="caution">
    <text evidence="4">The sequence shown here is derived from an EMBL/GenBank/DDBJ whole genome shotgun (WGS) entry which is preliminary data.</text>
</comment>
<proteinExistence type="predicted"/>
<dbReference type="PROSITE" id="PS50963">
    <property type="entry name" value="LINK_2"/>
    <property type="match status" value="1"/>
</dbReference>
<dbReference type="EMBL" id="JAESND010000006">
    <property type="protein sequence ID" value="MBM3116686.1"/>
    <property type="molecule type" value="Genomic_DNA"/>
</dbReference>
<protein>
    <recommendedName>
        <fullName evidence="3">Link domain-containing protein</fullName>
    </recommendedName>
</protein>
<evidence type="ECO:0000256" key="1">
    <source>
        <dbReference type="ARBA" id="ARBA00023157"/>
    </source>
</evidence>
<dbReference type="Proteomes" id="UP000809431">
    <property type="component" value="Unassembled WGS sequence"/>
</dbReference>
<accession>A0ABS2BM45</accession>
<keyword evidence="5" id="KW-1185">Reference proteome</keyword>